<dbReference type="STRING" id="670154.SAMN04488002_2090"/>
<dbReference type="AlphaFoldDB" id="A0A1I6GWQ6"/>
<evidence type="ECO:0000256" key="1">
    <source>
        <dbReference type="ARBA" id="ARBA00001165"/>
    </source>
</evidence>
<comment type="catalytic activity">
    <reaction evidence="1 7">
        <text>D-glucuronate = D-fructuronate</text>
        <dbReference type="Rhea" id="RHEA:13049"/>
        <dbReference type="ChEBI" id="CHEBI:58720"/>
        <dbReference type="ChEBI" id="CHEBI:59863"/>
        <dbReference type="EC" id="5.3.1.12"/>
    </reaction>
</comment>
<reference evidence="9" key="1">
    <citation type="submission" date="2016-10" db="EMBL/GenBank/DDBJ databases">
        <authorList>
            <person name="Varghese N."/>
            <person name="Submissions S."/>
        </authorList>
    </citation>
    <scope>NUCLEOTIDE SEQUENCE [LARGE SCALE GENOMIC DNA]</scope>
    <source>
        <strain evidence="9">DSM 26921</strain>
    </source>
</reference>
<dbReference type="EMBL" id="FOYO01000001">
    <property type="protein sequence ID" value="SFR46632.1"/>
    <property type="molecule type" value="Genomic_DNA"/>
</dbReference>
<evidence type="ECO:0000256" key="2">
    <source>
        <dbReference type="ARBA" id="ARBA00004892"/>
    </source>
</evidence>
<evidence type="ECO:0000256" key="3">
    <source>
        <dbReference type="ARBA" id="ARBA00008397"/>
    </source>
</evidence>
<dbReference type="Gene3D" id="3.20.20.140">
    <property type="entry name" value="Metal-dependent hydrolases"/>
    <property type="match status" value="1"/>
</dbReference>
<protein>
    <recommendedName>
        <fullName evidence="5 7">Uronate isomerase</fullName>
        <ecNumber evidence="4 7">5.3.1.12</ecNumber>
    </recommendedName>
    <alternativeName>
        <fullName evidence="7">Glucuronate isomerase</fullName>
    </alternativeName>
    <alternativeName>
        <fullName evidence="7">Uronic isomerase</fullName>
    </alternativeName>
</protein>
<evidence type="ECO:0000313" key="8">
    <source>
        <dbReference type="EMBL" id="SFR46632.1"/>
    </source>
</evidence>
<dbReference type="GO" id="GO:0008880">
    <property type="term" value="F:glucuronate isomerase activity"/>
    <property type="evidence" value="ECO:0007669"/>
    <property type="project" value="UniProtKB-UniRule"/>
</dbReference>
<dbReference type="Proteomes" id="UP000199658">
    <property type="component" value="Unassembled WGS sequence"/>
</dbReference>
<comment type="similarity">
    <text evidence="3 7">Belongs to the metallo-dependent hydrolases superfamily. Uronate isomerase family.</text>
</comment>
<evidence type="ECO:0000256" key="6">
    <source>
        <dbReference type="ARBA" id="ARBA00023235"/>
    </source>
</evidence>
<dbReference type="RefSeq" id="WP_090216386.1">
    <property type="nucleotide sequence ID" value="NZ_FOYO01000001.1"/>
</dbReference>
<evidence type="ECO:0000313" key="9">
    <source>
        <dbReference type="Proteomes" id="UP000199658"/>
    </source>
</evidence>
<dbReference type="GO" id="GO:0042840">
    <property type="term" value="P:D-glucuronate catabolic process"/>
    <property type="evidence" value="ECO:0007669"/>
    <property type="project" value="TreeGrafter"/>
</dbReference>
<comment type="pathway">
    <text evidence="2 7">Carbohydrate metabolism; pentose and glucuronate interconversion.</text>
</comment>
<dbReference type="Pfam" id="PF02614">
    <property type="entry name" value="UxaC"/>
    <property type="match status" value="1"/>
</dbReference>
<name>A0A1I6GWQ6_9RHOB</name>
<dbReference type="InterPro" id="IPR032466">
    <property type="entry name" value="Metal_Hydrolase"/>
</dbReference>
<organism evidence="8 9">
    <name type="scientific">Litoreibacter janthinus</name>
    <dbReference type="NCBI Taxonomy" id="670154"/>
    <lineage>
        <taxon>Bacteria</taxon>
        <taxon>Pseudomonadati</taxon>
        <taxon>Pseudomonadota</taxon>
        <taxon>Alphaproteobacteria</taxon>
        <taxon>Rhodobacterales</taxon>
        <taxon>Roseobacteraceae</taxon>
        <taxon>Litoreibacter</taxon>
    </lineage>
</organism>
<dbReference type="EC" id="5.3.1.12" evidence="4 7"/>
<dbReference type="NCBIfam" id="NF002794">
    <property type="entry name" value="PRK02925.1"/>
    <property type="match status" value="1"/>
</dbReference>
<keyword evidence="9" id="KW-1185">Reference proteome</keyword>
<comment type="catalytic activity">
    <reaction evidence="7">
        <text>aldehydo-D-galacturonate = keto-D-tagaturonate</text>
        <dbReference type="Rhea" id="RHEA:27702"/>
        <dbReference type="ChEBI" id="CHEBI:12952"/>
        <dbReference type="ChEBI" id="CHEBI:17886"/>
    </reaction>
</comment>
<dbReference type="OrthoDB" id="9766564at2"/>
<dbReference type="UniPathway" id="UPA00246"/>
<dbReference type="Gene3D" id="1.10.2020.10">
    <property type="entry name" value="uronate isomerase, domain 2, chain A"/>
    <property type="match status" value="1"/>
</dbReference>
<evidence type="ECO:0000256" key="7">
    <source>
        <dbReference type="HAMAP-Rule" id="MF_00675"/>
    </source>
</evidence>
<sequence>MSQLDDDRLFPTEPAVRRMARDLYEGVKDLPIISPHGHTDPRWFAENELFPDPAQLFVTPDHYVFRMLHSQGIPLEAMGVPREDGGKTEQDPRKIWRLFAENFYLFRGTPSRIWVEHAFQEVFGVVKRLSLDTADEIYDHIADCLTQDAFRPRALFERFNIEAISTTESAIDDLRWHKMIRDSGWQGKVVTAYRPDAVIDPEFDGFTANIATLGDMTGEDTTTWTGYLAAHRLRREVFKSFGATSSDHGHPTARTEDLSQEVAAALFDKALRGACSAEEADAFRGHMLTEMARMSLDDGLVLQIHPGSFRNHSKDIMARFGRDKGYDIPTQTNYVSALKPLLDAVGARPDLTVILFTLDETSYARELAPLAGVYPALKLGPPWWFHDSYEGMMRFREMATETAGFYNTVGFNDDTRAFCSIPARHDVARRVDCAFLATLVATGRLAKDEAPDVAYDLSYRLAKDAYKL</sequence>
<gene>
    <name evidence="7" type="primary">uxaC</name>
    <name evidence="8" type="ORF">SAMN04488002_2090</name>
</gene>
<proteinExistence type="inferred from homology"/>
<dbReference type="PANTHER" id="PTHR30068:SF4">
    <property type="entry name" value="URONATE ISOMERASE"/>
    <property type="match status" value="1"/>
</dbReference>
<dbReference type="HAMAP" id="MF_00675">
    <property type="entry name" value="UxaC"/>
    <property type="match status" value="1"/>
</dbReference>
<dbReference type="GO" id="GO:0019698">
    <property type="term" value="P:D-galacturonate catabolic process"/>
    <property type="evidence" value="ECO:0007669"/>
    <property type="project" value="TreeGrafter"/>
</dbReference>
<evidence type="ECO:0000256" key="4">
    <source>
        <dbReference type="ARBA" id="ARBA00012546"/>
    </source>
</evidence>
<dbReference type="InterPro" id="IPR003766">
    <property type="entry name" value="Uronate_isomerase"/>
</dbReference>
<dbReference type="PANTHER" id="PTHR30068">
    <property type="entry name" value="URONATE ISOMERASE"/>
    <property type="match status" value="1"/>
</dbReference>
<accession>A0A1I6GWQ6</accession>
<evidence type="ECO:0000256" key="5">
    <source>
        <dbReference type="ARBA" id="ARBA00020555"/>
    </source>
</evidence>
<dbReference type="SUPFAM" id="SSF51556">
    <property type="entry name" value="Metallo-dependent hydrolases"/>
    <property type="match status" value="1"/>
</dbReference>
<keyword evidence="6 7" id="KW-0413">Isomerase</keyword>